<comment type="caution">
    <text evidence="15">The sequence shown here is derived from an EMBL/GenBank/DDBJ whole genome shotgun (WGS) entry which is preliminary data.</text>
</comment>
<dbReference type="Pfam" id="PF13462">
    <property type="entry name" value="Thioredoxin_4"/>
    <property type="match status" value="1"/>
</dbReference>
<feature type="transmembrane region" description="Helical" evidence="12">
    <location>
        <begin position="29"/>
        <end position="51"/>
    </location>
</feature>
<keyword evidence="4 12" id="KW-0050">Antiport</keyword>
<feature type="transmembrane region" description="Helical" evidence="12">
    <location>
        <begin position="143"/>
        <end position="162"/>
    </location>
</feature>
<evidence type="ECO:0000313" key="16">
    <source>
        <dbReference type="Proteomes" id="UP001232536"/>
    </source>
</evidence>
<keyword evidence="16" id="KW-1185">Reference proteome</keyword>
<evidence type="ECO:0000256" key="4">
    <source>
        <dbReference type="ARBA" id="ARBA00022449"/>
    </source>
</evidence>
<evidence type="ECO:0000256" key="12">
    <source>
        <dbReference type="HAMAP-Rule" id="MF_01844"/>
    </source>
</evidence>
<dbReference type="PANTHER" id="PTHR30341:SF0">
    <property type="entry name" value="NA(+)_H(+) ANTIPORTER NHAA"/>
    <property type="match status" value="1"/>
</dbReference>
<protein>
    <recommendedName>
        <fullName evidence="12">Na(+)/H(+) antiporter NhaA</fullName>
    </recommendedName>
    <alternativeName>
        <fullName evidence="12">Sodium/proton antiporter NhaA</fullName>
    </alternativeName>
</protein>
<gene>
    <name evidence="12 15" type="primary">nhaA</name>
    <name evidence="15" type="ORF">Q6348_07360</name>
</gene>
<evidence type="ECO:0000256" key="1">
    <source>
        <dbReference type="ARBA" id="ARBA00004429"/>
    </source>
</evidence>
<keyword evidence="8 12" id="KW-0915">Sodium</keyword>
<keyword evidence="7 12" id="KW-1133">Transmembrane helix</keyword>
<feature type="transmembrane region" description="Helical" evidence="12">
    <location>
        <begin position="229"/>
        <end position="248"/>
    </location>
</feature>
<dbReference type="InterPro" id="IPR012336">
    <property type="entry name" value="Thioredoxin-like_fold"/>
</dbReference>
<dbReference type="InterPro" id="IPR036249">
    <property type="entry name" value="Thioredoxin-like_sf"/>
</dbReference>
<dbReference type="HAMAP" id="MF_01844">
    <property type="entry name" value="NhaA"/>
    <property type="match status" value="1"/>
</dbReference>
<reference evidence="15 16" key="1">
    <citation type="submission" date="2023-07" db="EMBL/GenBank/DDBJ databases">
        <title>Description of novel actinomycetes strains, isolated from tidal flat sediment.</title>
        <authorList>
            <person name="Lu C."/>
        </authorList>
    </citation>
    <scope>NUCLEOTIDE SEQUENCE [LARGE SCALE GENOMIC DNA]</scope>
    <source>
        <strain evidence="15 16">SYSU T00b441</strain>
    </source>
</reference>
<keyword evidence="6 12" id="KW-0812">Transmembrane</keyword>
<keyword evidence="3 12" id="KW-0813">Transport</keyword>
<dbReference type="Proteomes" id="UP001232536">
    <property type="component" value="Unassembled WGS sequence"/>
</dbReference>
<organism evidence="15 16">
    <name type="scientific">Actinotalea lenta</name>
    <dbReference type="NCBI Taxonomy" id="3064654"/>
    <lineage>
        <taxon>Bacteria</taxon>
        <taxon>Bacillati</taxon>
        <taxon>Actinomycetota</taxon>
        <taxon>Actinomycetes</taxon>
        <taxon>Micrococcales</taxon>
        <taxon>Cellulomonadaceae</taxon>
        <taxon>Actinotalea</taxon>
    </lineage>
</organism>
<dbReference type="Gene3D" id="3.40.30.10">
    <property type="entry name" value="Glutaredoxin"/>
    <property type="match status" value="1"/>
</dbReference>
<dbReference type="EMBL" id="JAUQYP010000001">
    <property type="protein sequence ID" value="MDO8107015.1"/>
    <property type="molecule type" value="Genomic_DNA"/>
</dbReference>
<name>A0ABT9D812_9CELL</name>
<keyword evidence="11 12" id="KW-0739">Sodium transport</keyword>
<feature type="transmembrane region" description="Helical" evidence="12">
    <location>
        <begin position="116"/>
        <end position="137"/>
    </location>
</feature>
<evidence type="ECO:0000256" key="3">
    <source>
        <dbReference type="ARBA" id="ARBA00022448"/>
    </source>
</evidence>
<evidence type="ECO:0000256" key="11">
    <source>
        <dbReference type="ARBA" id="ARBA00023201"/>
    </source>
</evidence>
<feature type="domain" description="Thioredoxin" evidence="14">
    <location>
        <begin position="422"/>
        <end position="620"/>
    </location>
</feature>
<dbReference type="PANTHER" id="PTHR30341">
    <property type="entry name" value="SODIUM ION/PROTON ANTIPORTER NHAA-RELATED"/>
    <property type="match status" value="1"/>
</dbReference>
<keyword evidence="10 12" id="KW-0472">Membrane</keyword>
<proteinExistence type="inferred from homology"/>
<accession>A0ABT9D812</accession>
<dbReference type="InterPro" id="IPR004670">
    <property type="entry name" value="NhaA"/>
</dbReference>
<sequence>MTRLPLVGPESSSPRRPLSGQLSAPMRRFLGTEAGGAALALAGVLVAVAWANSPWADAYRGALDTRIALSVGGTAWGMSVHDWVNDGLMTLFFFVVGLEVRRELALGELTDRRRVVVPMVAALCGAAVPALLFLAVVGRGAAGPGWGAVVGTDTAFVLGALAVVGPRASTQLRLFLLTMSVVDDIVAVSVIGVAYTGRVDLRAVAAALACLVVLGALARAGVWQGTPYLVVLTGLWAATVASGLHPSIAGMLAGLLVAAAAPGRDAVEGAARLVRAFRQSPMASVGRSARRGLVRAVPVNDRLQELLHPWTAYLVVPVFALANAGVVLRGGAWGDALRSPLTWGVVLALVVGKLVGVGGGTWLAVRTGLGRLPRGVGPGSLAGGAALSGIGFTISLLVVGLAFDDARLRDEAAIGVLAAGVLATALGALVFRLAAALLGERSADLPSTLAVPVDPARDHIRGPADAPVTLVEYLDFECPFCAKATGVAKELRLHFGDELRHVVRHLPLPDVHPHAELAAMAAEAAGRQGRFWPMHDLLFAHQDRLERENLVGYAGELGLDVDAFVADLTDPGLAAHVRADVEGAEASGARGTPTFFVGGHRHEGPHDATSLVAALTRAGAGTP</sequence>
<keyword evidence="5 12" id="KW-1003">Cell membrane</keyword>
<evidence type="ECO:0000256" key="5">
    <source>
        <dbReference type="ARBA" id="ARBA00022475"/>
    </source>
</evidence>
<comment type="catalytic activity">
    <reaction evidence="12">
        <text>Na(+)(in) + 2 H(+)(out) = Na(+)(out) + 2 H(+)(in)</text>
        <dbReference type="Rhea" id="RHEA:29251"/>
        <dbReference type="ChEBI" id="CHEBI:15378"/>
        <dbReference type="ChEBI" id="CHEBI:29101"/>
    </reaction>
</comment>
<evidence type="ECO:0000256" key="13">
    <source>
        <dbReference type="SAM" id="MobiDB-lite"/>
    </source>
</evidence>
<dbReference type="Gene3D" id="1.20.1530.10">
    <property type="entry name" value="Na+/H+ antiporter like domain"/>
    <property type="match status" value="1"/>
</dbReference>
<comment type="subcellular location">
    <subcellularLocation>
        <location evidence="1">Cell inner membrane</location>
        <topology evidence="1">Multi-pass membrane protein</topology>
    </subcellularLocation>
    <subcellularLocation>
        <location evidence="12">Cell membrane</location>
        <topology evidence="12">Multi-pass membrane protein</topology>
    </subcellularLocation>
</comment>
<feature type="region of interest" description="Disordered" evidence="13">
    <location>
        <begin position="1"/>
        <end position="20"/>
    </location>
</feature>
<evidence type="ECO:0000256" key="7">
    <source>
        <dbReference type="ARBA" id="ARBA00022989"/>
    </source>
</evidence>
<evidence type="ECO:0000256" key="9">
    <source>
        <dbReference type="ARBA" id="ARBA00023065"/>
    </source>
</evidence>
<dbReference type="InterPro" id="IPR023171">
    <property type="entry name" value="Na/H_antiporter_dom_sf"/>
</dbReference>
<feature type="transmembrane region" description="Helical" evidence="12">
    <location>
        <begin position="385"/>
        <end position="403"/>
    </location>
</feature>
<evidence type="ECO:0000256" key="8">
    <source>
        <dbReference type="ARBA" id="ARBA00023053"/>
    </source>
</evidence>
<evidence type="ECO:0000313" key="15">
    <source>
        <dbReference type="EMBL" id="MDO8107015.1"/>
    </source>
</evidence>
<feature type="transmembrane region" description="Helical" evidence="12">
    <location>
        <begin position="340"/>
        <end position="365"/>
    </location>
</feature>
<comment type="function">
    <text evidence="12">Na(+)/H(+) antiporter that extrudes sodium in exchange for external protons.</text>
</comment>
<feature type="transmembrane region" description="Helical" evidence="12">
    <location>
        <begin position="174"/>
        <end position="195"/>
    </location>
</feature>
<dbReference type="SUPFAM" id="SSF52833">
    <property type="entry name" value="Thioredoxin-like"/>
    <property type="match status" value="1"/>
</dbReference>
<dbReference type="RefSeq" id="WP_304600652.1">
    <property type="nucleotide sequence ID" value="NZ_JAUQYO010000001.1"/>
</dbReference>
<evidence type="ECO:0000256" key="6">
    <source>
        <dbReference type="ARBA" id="ARBA00022692"/>
    </source>
</evidence>
<feature type="transmembrane region" description="Helical" evidence="12">
    <location>
        <begin position="415"/>
        <end position="438"/>
    </location>
</feature>
<comment type="similarity">
    <text evidence="12">Belongs to the NhaA Na(+)/H(+) (TC 2.A.33) antiporter family.</text>
</comment>
<evidence type="ECO:0000256" key="2">
    <source>
        <dbReference type="ARBA" id="ARBA00007006"/>
    </source>
</evidence>
<dbReference type="InterPro" id="IPR013766">
    <property type="entry name" value="Thioredoxin_domain"/>
</dbReference>
<keyword evidence="9 12" id="KW-0406">Ion transport</keyword>
<comment type="similarity">
    <text evidence="2">In the N-terminal section; belongs to the NhaA Na(+)/H(+) (TC 2.A.33) antiporter family.</text>
</comment>
<evidence type="ECO:0000256" key="10">
    <source>
        <dbReference type="ARBA" id="ARBA00023136"/>
    </source>
</evidence>
<feature type="transmembrane region" description="Helical" evidence="12">
    <location>
        <begin position="201"/>
        <end position="222"/>
    </location>
</feature>
<dbReference type="Pfam" id="PF06965">
    <property type="entry name" value="Na_H_antiport_1"/>
    <property type="match status" value="1"/>
</dbReference>
<dbReference type="NCBIfam" id="TIGR00773">
    <property type="entry name" value="NhaA"/>
    <property type="match status" value="1"/>
</dbReference>
<dbReference type="PROSITE" id="PS51352">
    <property type="entry name" value="THIOREDOXIN_2"/>
    <property type="match status" value="1"/>
</dbReference>
<evidence type="ECO:0000259" key="14">
    <source>
        <dbReference type="PROSITE" id="PS51352"/>
    </source>
</evidence>
<feature type="transmembrane region" description="Helical" evidence="12">
    <location>
        <begin position="310"/>
        <end position="328"/>
    </location>
</feature>